<dbReference type="AlphaFoldDB" id="A0A0J8GR06"/>
<dbReference type="GO" id="GO:0005737">
    <property type="term" value="C:cytoplasm"/>
    <property type="evidence" value="ECO:0007669"/>
    <property type="project" value="InterPro"/>
</dbReference>
<dbReference type="EMBL" id="LAZL01000015">
    <property type="protein sequence ID" value="KMT65137.1"/>
    <property type="molecule type" value="Genomic_DNA"/>
</dbReference>
<protein>
    <recommendedName>
        <fullName evidence="3">Phosphohistidine phosphatase</fullName>
    </recommendedName>
</protein>
<sequence>MQISILRHAEAVLSMPDSDRPLSVNGIGECVKLGQWLIAQNQRFDLVLVSPFIRTQQTWNELVKQGLSTESVVELAELLPEADCDLAVSAIKAYADEVESVLVISHLPLVCFLVEALAVGEVPLFATGAIANIQLEHDALKGDLIDIVSPYQLQQNIA</sequence>
<dbReference type="CDD" id="cd07067">
    <property type="entry name" value="HP_PGM_like"/>
    <property type="match status" value="1"/>
</dbReference>
<keyword evidence="2" id="KW-1185">Reference proteome</keyword>
<dbReference type="GO" id="GO:0101006">
    <property type="term" value="F:protein histidine phosphatase activity"/>
    <property type="evidence" value="ECO:0007669"/>
    <property type="project" value="InterPro"/>
</dbReference>
<dbReference type="OrthoDB" id="92610at2"/>
<gene>
    <name evidence="1" type="ORF">XM47_10385</name>
</gene>
<accession>A0A0J8GR06</accession>
<organism evidence="1 2">
    <name type="scientific">Catenovulum maritimum</name>
    <dbReference type="NCBI Taxonomy" id="1513271"/>
    <lineage>
        <taxon>Bacteria</taxon>
        <taxon>Pseudomonadati</taxon>
        <taxon>Pseudomonadota</taxon>
        <taxon>Gammaproteobacteria</taxon>
        <taxon>Alteromonadales</taxon>
        <taxon>Alteromonadaceae</taxon>
        <taxon>Catenovulum</taxon>
    </lineage>
</organism>
<dbReference type="SUPFAM" id="SSF53254">
    <property type="entry name" value="Phosphoglycerate mutase-like"/>
    <property type="match status" value="1"/>
</dbReference>
<evidence type="ECO:0008006" key="3">
    <source>
        <dbReference type="Google" id="ProtNLM"/>
    </source>
</evidence>
<dbReference type="InterPro" id="IPR029033">
    <property type="entry name" value="His_PPase_superfam"/>
</dbReference>
<dbReference type="NCBIfam" id="TIGR00249">
    <property type="entry name" value="sixA"/>
    <property type="match status" value="1"/>
</dbReference>
<comment type="caution">
    <text evidence="1">The sequence shown here is derived from an EMBL/GenBank/DDBJ whole genome shotgun (WGS) entry which is preliminary data.</text>
</comment>
<dbReference type="InterPro" id="IPR004449">
    <property type="entry name" value="SixA"/>
</dbReference>
<name>A0A0J8GR06_9ALTE</name>
<evidence type="ECO:0000313" key="1">
    <source>
        <dbReference type="EMBL" id="KMT65137.1"/>
    </source>
</evidence>
<dbReference type="STRING" id="1513271.XM47_10385"/>
<proteinExistence type="predicted"/>
<dbReference type="Gene3D" id="3.40.50.1240">
    <property type="entry name" value="Phosphoglycerate mutase-like"/>
    <property type="match status" value="1"/>
</dbReference>
<dbReference type="RefSeq" id="WP_048692284.1">
    <property type="nucleotide sequence ID" value="NZ_KQ130490.1"/>
</dbReference>
<evidence type="ECO:0000313" key="2">
    <source>
        <dbReference type="Proteomes" id="UP000037600"/>
    </source>
</evidence>
<dbReference type="InterPro" id="IPR013078">
    <property type="entry name" value="His_Pase_superF_clade-1"/>
</dbReference>
<dbReference type="Proteomes" id="UP000037600">
    <property type="component" value="Unassembled WGS sequence"/>
</dbReference>
<dbReference type="Pfam" id="PF00300">
    <property type="entry name" value="His_Phos_1"/>
    <property type="match status" value="1"/>
</dbReference>
<reference evidence="1 2" key="1">
    <citation type="submission" date="2015-04" db="EMBL/GenBank/DDBJ databases">
        <title>Draft Genome Sequence of the Novel Agar-Digesting Marine Bacterium Q1.</title>
        <authorList>
            <person name="Li Y."/>
            <person name="Li D."/>
            <person name="Chen G."/>
            <person name="Du Z."/>
        </authorList>
    </citation>
    <scope>NUCLEOTIDE SEQUENCE [LARGE SCALE GENOMIC DNA]</scope>
    <source>
        <strain evidence="1 2">Q1</strain>
    </source>
</reference>